<gene>
    <name evidence="3" type="ORF">PC9H_004336</name>
</gene>
<dbReference type="GO" id="GO:0004672">
    <property type="term" value="F:protein kinase activity"/>
    <property type="evidence" value="ECO:0007669"/>
    <property type="project" value="InterPro"/>
</dbReference>
<reference evidence="3" key="1">
    <citation type="submission" date="2019-07" db="EMBL/GenBank/DDBJ databases">
        <authorList>
            <person name="Palmer J.M."/>
        </authorList>
    </citation>
    <scope>NUCLEOTIDE SEQUENCE</scope>
    <source>
        <strain evidence="3">PC9</strain>
    </source>
</reference>
<dbReference type="OrthoDB" id="2757351at2759"/>
<dbReference type="PROSITE" id="PS00109">
    <property type="entry name" value="PROTEIN_KINASE_TYR"/>
    <property type="match status" value="1"/>
</dbReference>
<dbReference type="PANTHER" id="PTHR38248:SF2">
    <property type="entry name" value="FUNK1 11"/>
    <property type="match status" value="1"/>
</dbReference>
<evidence type="ECO:0000313" key="3">
    <source>
        <dbReference type="EMBL" id="KAF7437495.1"/>
    </source>
</evidence>
<dbReference type="PANTHER" id="PTHR38248">
    <property type="entry name" value="FUNK1 6"/>
    <property type="match status" value="1"/>
</dbReference>
<dbReference type="VEuPathDB" id="FungiDB:PC9H_004336"/>
<dbReference type="GeneID" id="59374154"/>
<feature type="region of interest" description="Disordered" evidence="1">
    <location>
        <begin position="209"/>
        <end position="251"/>
    </location>
</feature>
<dbReference type="Gene3D" id="1.10.510.10">
    <property type="entry name" value="Transferase(Phosphotransferase) domain 1"/>
    <property type="match status" value="1"/>
</dbReference>
<feature type="compositionally biased region" description="Polar residues" evidence="1">
    <location>
        <begin position="1"/>
        <end position="20"/>
    </location>
</feature>
<accession>A0A8H7DW89</accession>
<dbReference type="InterPro" id="IPR011009">
    <property type="entry name" value="Kinase-like_dom_sf"/>
</dbReference>
<dbReference type="InterPro" id="IPR008266">
    <property type="entry name" value="Tyr_kinase_AS"/>
</dbReference>
<feature type="region of interest" description="Disordered" evidence="1">
    <location>
        <begin position="267"/>
        <end position="305"/>
    </location>
</feature>
<sequence>MSENPVSQTHSQQASLTSGGTHPERPPNPATPANRPQEYDPKPTPRVARLAAVHLWAMDHVKPDKLFPNMAHESRGHYIGDVDPIKFMHKFLPWNIDDSGAFKKFQAQKPTKKQLTTLKSMAAKSGESDMNRACHAALHGWPKAYRVLSRTINFEDTHNHRDSFSGLGTDEAVYNRQKPWIPRKTRIKVDFANMLSFLELKPDHRRDAFIDSDREPYPGPGPQDADWEEAGVVSDHERSDSAPDATDYSAEQAVDAPVTKAFVAEDDHGEHPANSPEDRVEVKVDSDPSPSARYPFENDTEGGRKTRGQIASYAGVIMAMQFRSHLFSVLICGKYARFIRWDRSCAIVSRRFDYTLYPSILFNFYHRFAQLTDTQRGLLPCFKTASDTEASAALEALAAYAGAAYGTIGGANYKQRLDRKRIPLLHMDYKGGPYVVPAPTFNGGMFSPFGRVTRNRAVVQITKNVVMFFKDYWREHSEYTKTEAEVYDLLSTNSKTKACLYFAKMHAGGDAEVDGCPATTIGYDDTDMPWKTGKLLIRKLTAHFIILETIGRDLKMFRSARELVSSMADAMEAHQLAYDELHILHRDISAGNILISTDKPDRGILIDWDHCIFMDNLTEDRKTRVHRTGTWQFMSAHLTANPESACHGLVDDRESALHVLLYMGIRHLAHNKANAFGMQDLLNMFDDYIEVDGSPYRKGTTSKLNFMRSGYQDLTFGIDEINELIQVLCDEFAARYKATTVAPPKKGPFNAYSVGLATFQALQRQTRLDNIAKDPTWLCGVLRHYAVLLPVPSPGEIDYIDNTKVIKPNKKRPLADDLCDDADGRKLISTHDSLAGSINACMELAPPVETPPRKKQRSSRK</sequence>
<dbReference type="SUPFAM" id="SSF56112">
    <property type="entry name" value="Protein kinase-like (PK-like)"/>
    <property type="match status" value="1"/>
</dbReference>
<evidence type="ECO:0000259" key="2">
    <source>
        <dbReference type="Pfam" id="PF17667"/>
    </source>
</evidence>
<name>A0A8H7DW89_PLEOS</name>
<feature type="domain" description="Fungal-type protein kinase" evidence="2">
    <location>
        <begin position="498"/>
        <end position="663"/>
    </location>
</feature>
<evidence type="ECO:0000313" key="4">
    <source>
        <dbReference type="Proteomes" id="UP000623687"/>
    </source>
</evidence>
<dbReference type="Proteomes" id="UP000623687">
    <property type="component" value="Unassembled WGS sequence"/>
</dbReference>
<feature type="compositionally biased region" description="Basic and acidic residues" evidence="1">
    <location>
        <begin position="267"/>
        <end position="286"/>
    </location>
</feature>
<dbReference type="EMBL" id="JACETU010000002">
    <property type="protein sequence ID" value="KAF7437495.1"/>
    <property type="molecule type" value="Genomic_DNA"/>
</dbReference>
<dbReference type="RefSeq" id="XP_036635394.1">
    <property type="nucleotide sequence ID" value="XM_036773921.1"/>
</dbReference>
<dbReference type="AlphaFoldDB" id="A0A8H7DW89"/>
<evidence type="ECO:0000256" key="1">
    <source>
        <dbReference type="SAM" id="MobiDB-lite"/>
    </source>
</evidence>
<dbReference type="InterPro" id="IPR040976">
    <property type="entry name" value="Pkinase_fungal"/>
</dbReference>
<keyword evidence="4" id="KW-1185">Reference proteome</keyword>
<proteinExistence type="predicted"/>
<protein>
    <recommendedName>
        <fullName evidence="2">Fungal-type protein kinase domain-containing protein</fullName>
    </recommendedName>
</protein>
<organism evidence="3 4">
    <name type="scientific">Pleurotus ostreatus</name>
    <name type="common">Oyster mushroom</name>
    <name type="synonym">White-rot fungus</name>
    <dbReference type="NCBI Taxonomy" id="5322"/>
    <lineage>
        <taxon>Eukaryota</taxon>
        <taxon>Fungi</taxon>
        <taxon>Dikarya</taxon>
        <taxon>Basidiomycota</taxon>
        <taxon>Agaricomycotina</taxon>
        <taxon>Agaricomycetes</taxon>
        <taxon>Agaricomycetidae</taxon>
        <taxon>Agaricales</taxon>
        <taxon>Pleurotineae</taxon>
        <taxon>Pleurotaceae</taxon>
        <taxon>Pleurotus</taxon>
    </lineage>
</organism>
<feature type="region of interest" description="Disordered" evidence="1">
    <location>
        <begin position="1"/>
        <end position="43"/>
    </location>
</feature>
<comment type="caution">
    <text evidence="3">The sequence shown here is derived from an EMBL/GenBank/DDBJ whole genome shotgun (WGS) entry which is preliminary data.</text>
</comment>
<dbReference type="Pfam" id="PF17667">
    <property type="entry name" value="Pkinase_fungal"/>
    <property type="match status" value="1"/>
</dbReference>